<comment type="caution">
    <text evidence="1">The sequence shown here is derived from an EMBL/GenBank/DDBJ whole genome shotgun (WGS) entry which is preliminary data.</text>
</comment>
<accession>Q54Y91</accession>
<dbReference type="PaxDb" id="44689-DDB0205398"/>
<organism evidence="1 2">
    <name type="scientific">Dictyostelium discoideum</name>
    <name type="common">Social amoeba</name>
    <dbReference type="NCBI Taxonomy" id="44689"/>
    <lineage>
        <taxon>Eukaryota</taxon>
        <taxon>Amoebozoa</taxon>
        <taxon>Evosea</taxon>
        <taxon>Eumycetozoa</taxon>
        <taxon>Dictyostelia</taxon>
        <taxon>Dictyosteliales</taxon>
        <taxon>Dictyosteliaceae</taxon>
        <taxon>Dictyostelium</taxon>
    </lineage>
</organism>
<name>Q54Y91_DICDI</name>
<sequence length="859" mass="102362">MKRNSDNIFYREIWGNIYIRNNIISFLKLKGTQDLLPKYRGKRYTLSKDISKRENENKRYNYYGRKDVDKLAIYNKELLRDKIKNREKNLLFAKNPGIVIFNYFKDKTIDKEFYNNLFKNYSIYFTEKPLTLKMTIDSIIIMDCLVALLEIEFNYYHQLMNKDNTREDRGNDDYDDDDVDKNENYKNKVIFNFDHYLLSIKYGSVEISNYLSNKFKFKLIYQDVLTIVSEHFVLCPYSPISEPIFREIGFQNKSYGYKFFFPDLVISFYKIKSLKLLSNLVIEQNISNIYNQRPPTSVIPTFDCSIEMKPLQFFLDVCYLIYFISTIIEVKEFYSFDTTNEENDKFSILSKNELNEISKKFNEQDLKTQFEDFEINRKDIKNMVQLVIEFSRHGKSKNLTLYKAKYNNDFKDVDKRYLNDLALNCGSYKLFVSNNWPASPNIHHQTINLFKFCKSNSTIKKEFVQLFINDITHSYDNNNNINYNNNKQPSLLPFAQGNSLKGLGIKVIFETLISYGDIELLKMIVHSINIGPIYKEFLNICGNALVFIQDTNVFDLLYQCEQLKETFNFVNLLKNSKSSIKKTYDTTNILNHFKLKYPNDYYQCCHHLPTPIEKNVGFWFSKFVINNLQDFKNFIPLNYWGIQFEKEGFSNLREDKLITLDRFLKILEIKLNDQQYSYKDNLEFLAWIFENRKEDIDSGKLIISDNLILLEYYYYSDQLSLLLYNPIIAFSENMLIKLFTFNGFNIIKSVVKYHDIEGLKFIINFLFNIFQEHSSEKNILNFKSLLIGYIIKYNDLEALKFINENYKTFFSNLESYPNNISLLLTRNGTIEVINYILKEINFKKNIIDITNLFHWFDEK</sequence>
<dbReference type="FunCoup" id="Q54Y91">
    <property type="interactions" value="1"/>
</dbReference>
<dbReference type="AlphaFoldDB" id="Q54Y91"/>
<dbReference type="Proteomes" id="UP000002195">
    <property type="component" value="Unassembled WGS sequence"/>
</dbReference>
<proteinExistence type="predicted"/>
<dbReference type="InParanoid" id="Q54Y91"/>
<evidence type="ECO:0000313" key="1">
    <source>
        <dbReference type="EMBL" id="EAL68352.1"/>
    </source>
</evidence>
<evidence type="ECO:0000313" key="2">
    <source>
        <dbReference type="Proteomes" id="UP000002195"/>
    </source>
</evidence>
<reference evidence="1 2" key="1">
    <citation type="journal article" date="2005" name="Nature">
        <title>The genome of the social amoeba Dictyostelium discoideum.</title>
        <authorList>
            <consortium name="The Dictyostelium discoideum Sequencing Consortium"/>
            <person name="Eichinger L."/>
            <person name="Pachebat J.A."/>
            <person name="Glockner G."/>
            <person name="Rajandream M.A."/>
            <person name="Sucgang R."/>
            <person name="Berriman M."/>
            <person name="Song J."/>
            <person name="Olsen R."/>
            <person name="Szafranski K."/>
            <person name="Xu Q."/>
            <person name="Tunggal B."/>
            <person name="Kummerfeld S."/>
            <person name="Madera M."/>
            <person name="Konfortov B.A."/>
            <person name="Rivero F."/>
            <person name="Bankier A.T."/>
            <person name="Lehmann R."/>
            <person name="Hamlin N."/>
            <person name="Davies R."/>
            <person name="Gaudet P."/>
            <person name="Fey P."/>
            <person name="Pilcher K."/>
            <person name="Chen G."/>
            <person name="Saunders D."/>
            <person name="Sodergren E."/>
            <person name="Davis P."/>
            <person name="Kerhornou A."/>
            <person name="Nie X."/>
            <person name="Hall N."/>
            <person name="Anjard C."/>
            <person name="Hemphill L."/>
            <person name="Bason N."/>
            <person name="Farbrother P."/>
            <person name="Desany B."/>
            <person name="Just E."/>
            <person name="Morio T."/>
            <person name="Rost R."/>
            <person name="Churcher C."/>
            <person name="Cooper J."/>
            <person name="Haydock S."/>
            <person name="van Driessche N."/>
            <person name="Cronin A."/>
            <person name="Goodhead I."/>
            <person name="Muzny D."/>
            <person name="Mourier T."/>
            <person name="Pain A."/>
            <person name="Lu M."/>
            <person name="Harper D."/>
            <person name="Lindsay R."/>
            <person name="Hauser H."/>
            <person name="James K."/>
            <person name="Quiles M."/>
            <person name="Madan Babu M."/>
            <person name="Saito T."/>
            <person name="Buchrieser C."/>
            <person name="Wardroper A."/>
            <person name="Felder M."/>
            <person name="Thangavelu M."/>
            <person name="Johnson D."/>
            <person name="Knights A."/>
            <person name="Loulseged H."/>
            <person name="Mungall K."/>
            <person name="Oliver K."/>
            <person name="Price C."/>
            <person name="Quail M.A."/>
            <person name="Urushihara H."/>
            <person name="Hernandez J."/>
            <person name="Rabbinowitsch E."/>
            <person name="Steffen D."/>
            <person name="Sanders M."/>
            <person name="Ma J."/>
            <person name="Kohara Y."/>
            <person name="Sharp S."/>
            <person name="Simmonds M."/>
            <person name="Spiegler S."/>
            <person name="Tivey A."/>
            <person name="Sugano S."/>
            <person name="White B."/>
            <person name="Walker D."/>
            <person name="Woodward J."/>
            <person name="Winckler T."/>
            <person name="Tanaka Y."/>
            <person name="Shaulsky G."/>
            <person name="Schleicher M."/>
            <person name="Weinstock G."/>
            <person name="Rosenthal A."/>
            <person name="Cox E.C."/>
            <person name="Chisholm R.L."/>
            <person name="Gibbs R."/>
            <person name="Loomis W.F."/>
            <person name="Platzer M."/>
            <person name="Kay R.R."/>
            <person name="Williams J."/>
            <person name="Dear P.H."/>
            <person name="Noegel A.A."/>
            <person name="Barrell B."/>
            <person name="Kuspa A."/>
        </authorList>
    </citation>
    <scope>NUCLEOTIDE SEQUENCE [LARGE SCALE GENOMIC DNA]</scope>
    <source>
        <strain evidence="1 2">AX4</strain>
    </source>
</reference>
<protein>
    <submittedName>
        <fullName evidence="1">Uncharacterized protein</fullName>
    </submittedName>
</protein>
<keyword evidence="2" id="KW-1185">Reference proteome</keyword>
<dbReference type="PANTHER" id="PTHR31550">
    <property type="entry name" value="ANKYRIN REPEAT PROTEIN-RELATED-RELATED"/>
    <property type="match status" value="1"/>
</dbReference>
<dbReference type="KEGG" id="ddi:DDB_G0278359"/>
<dbReference type="RefSeq" id="XP_642311.1">
    <property type="nucleotide sequence ID" value="XM_637219.1"/>
</dbReference>
<dbReference type="GeneID" id="8621517"/>
<dbReference type="EMBL" id="AAFI02000023">
    <property type="protein sequence ID" value="EAL68352.1"/>
    <property type="molecule type" value="Genomic_DNA"/>
</dbReference>
<dbReference type="dictyBase" id="DDB_G0278359"/>
<dbReference type="HOGENOM" id="CLU_323008_0_0_1"/>
<dbReference type="VEuPathDB" id="AmoebaDB:DDB_G0278359"/>
<gene>
    <name evidence="1" type="ORF">DDB_G0278359</name>
</gene>
<dbReference type="PhylomeDB" id="Q54Y91"/>